<dbReference type="GO" id="GO:0005737">
    <property type="term" value="C:cytoplasm"/>
    <property type="evidence" value="ECO:0007669"/>
    <property type="project" value="UniProtKB-SubCell"/>
</dbReference>
<keyword evidence="6 13" id="KW-0489">Methyltransferase</keyword>
<keyword evidence="7 13" id="KW-0808">Transferase</keyword>
<dbReference type="InterPro" id="IPR001678">
    <property type="entry name" value="MeTrfase_RsmB-F_NOP2_dom"/>
</dbReference>
<dbReference type="PRINTS" id="PR02008">
    <property type="entry name" value="RCMTFAMILY"/>
</dbReference>
<dbReference type="InterPro" id="IPR004573">
    <property type="entry name" value="rRNA_ssu_MeTfrase_B"/>
</dbReference>
<dbReference type="GO" id="GO:0006355">
    <property type="term" value="P:regulation of DNA-templated transcription"/>
    <property type="evidence" value="ECO:0007669"/>
    <property type="project" value="InterPro"/>
</dbReference>
<evidence type="ECO:0000256" key="12">
    <source>
        <dbReference type="ARBA" id="ARBA00047283"/>
    </source>
</evidence>
<dbReference type="PANTHER" id="PTHR22807:SF61">
    <property type="entry name" value="NOL1_NOP2_SUN FAMILY PROTEIN _ ANTITERMINATION NUSB DOMAIN-CONTAINING PROTEIN"/>
    <property type="match status" value="1"/>
</dbReference>
<comment type="caution">
    <text evidence="15">The sequence shown here is derived from an EMBL/GenBank/DDBJ whole genome shotgun (WGS) entry which is preliminary data.</text>
</comment>
<comment type="catalytic activity">
    <reaction evidence="12">
        <text>cytidine(967) in 16S rRNA + S-adenosyl-L-methionine = 5-methylcytidine(967) in 16S rRNA + S-adenosyl-L-homocysteine + H(+)</text>
        <dbReference type="Rhea" id="RHEA:42748"/>
        <dbReference type="Rhea" id="RHEA-COMP:10219"/>
        <dbReference type="Rhea" id="RHEA-COMP:10220"/>
        <dbReference type="ChEBI" id="CHEBI:15378"/>
        <dbReference type="ChEBI" id="CHEBI:57856"/>
        <dbReference type="ChEBI" id="CHEBI:59789"/>
        <dbReference type="ChEBI" id="CHEBI:74483"/>
        <dbReference type="ChEBI" id="CHEBI:82748"/>
        <dbReference type="EC" id="2.1.1.176"/>
    </reaction>
</comment>
<dbReference type="Pfam" id="PF01029">
    <property type="entry name" value="NusB"/>
    <property type="match status" value="1"/>
</dbReference>
<evidence type="ECO:0000256" key="9">
    <source>
        <dbReference type="ARBA" id="ARBA00022884"/>
    </source>
</evidence>
<dbReference type="Pfam" id="PF01189">
    <property type="entry name" value="Methyltr_RsmB-F"/>
    <property type="match status" value="1"/>
</dbReference>
<comment type="similarity">
    <text evidence="13">Belongs to the class I-like SAM-binding methyltransferase superfamily. RsmB/NOP family.</text>
</comment>
<gene>
    <name evidence="15" type="primary">rsmB</name>
    <name evidence="15" type="ORF">ENV54_09520</name>
</gene>
<dbReference type="Gene3D" id="1.10.940.10">
    <property type="entry name" value="NusB-like"/>
    <property type="match status" value="1"/>
</dbReference>
<dbReference type="NCBIfam" id="TIGR00563">
    <property type="entry name" value="rsmB"/>
    <property type="match status" value="1"/>
</dbReference>
<dbReference type="PANTHER" id="PTHR22807">
    <property type="entry name" value="NOP2 YEAST -RELATED NOL1/NOP2/FMU SUN DOMAIN-CONTAINING"/>
    <property type="match status" value="1"/>
</dbReference>
<dbReference type="InterPro" id="IPR035926">
    <property type="entry name" value="NusB-like_sf"/>
</dbReference>
<evidence type="ECO:0000256" key="6">
    <source>
        <dbReference type="ARBA" id="ARBA00022603"/>
    </source>
</evidence>
<evidence type="ECO:0000256" key="4">
    <source>
        <dbReference type="ARBA" id="ARBA00022490"/>
    </source>
</evidence>
<keyword evidence="9 13" id="KW-0694">RNA-binding</keyword>
<evidence type="ECO:0000313" key="15">
    <source>
        <dbReference type="EMBL" id="HGH61522.1"/>
    </source>
</evidence>
<proteinExistence type="inferred from homology"/>
<accession>A0A7C4ASS8</accession>
<dbReference type="InterPro" id="IPR049560">
    <property type="entry name" value="MeTrfase_RsmB-F_NOP2_cat"/>
</dbReference>
<dbReference type="SUPFAM" id="SSF48013">
    <property type="entry name" value="NusB-like"/>
    <property type="match status" value="1"/>
</dbReference>
<feature type="binding site" evidence="13">
    <location>
        <position position="326"/>
    </location>
    <ligand>
        <name>S-adenosyl-L-methionine</name>
        <dbReference type="ChEBI" id="CHEBI:59789"/>
    </ligand>
</feature>
<evidence type="ECO:0000256" key="5">
    <source>
        <dbReference type="ARBA" id="ARBA00022552"/>
    </source>
</evidence>
<feature type="binding site" evidence="13">
    <location>
        <position position="353"/>
    </location>
    <ligand>
        <name>S-adenosyl-L-methionine</name>
        <dbReference type="ChEBI" id="CHEBI:59789"/>
    </ligand>
</feature>
<dbReference type="InterPro" id="IPR029063">
    <property type="entry name" value="SAM-dependent_MTases_sf"/>
</dbReference>
<dbReference type="Gene3D" id="3.30.70.1170">
    <property type="entry name" value="Sun protein, domain 3"/>
    <property type="match status" value="1"/>
</dbReference>
<comment type="function">
    <text evidence="1">Specifically methylates the cytosine at position 967 (m5C967) of 16S rRNA.</text>
</comment>
<dbReference type="PROSITE" id="PS51686">
    <property type="entry name" value="SAM_MT_RSMB_NOP"/>
    <property type="match status" value="1"/>
</dbReference>
<dbReference type="AlphaFoldDB" id="A0A7C4ASS8"/>
<dbReference type="GO" id="GO:0003723">
    <property type="term" value="F:RNA binding"/>
    <property type="evidence" value="ECO:0007669"/>
    <property type="project" value="UniProtKB-UniRule"/>
</dbReference>
<evidence type="ECO:0000256" key="2">
    <source>
        <dbReference type="ARBA" id="ARBA00004496"/>
    </source>
</evidence>
<keyword evidence="5" id="KW-0698">rRNA processing</keyword>
<evidence type="ECO:0000256" key="8">
    <source>
        <dbReference type="ARBA" id="ARBA00022691"/>
    </source>
</evidence>
<evidence type="ECO:0000256" key="1">
    <source>
        <dbReference type="ARBA" id="ARBA00002724"/>
    </source>
</evidence>
<comment type="subcellular location">
    <subcellularLocation>
        <location evidence="2">Cytoplasm</location>
    </subcellularLocation>
</comment>
<dbReference type="Pfam" id="PF22458">
    <property type="entry name" value="RsmF-B_ferredox"/>
    <property type="match status" value="1"/>
</dbReference>
<dbReference type="InterPro" id="IPR023267">
    <property type="entry name" value="RCMT"/>
</dbReference>
<dbReference type="Gene3D" id="3.40.50.150">
    <property type="entry name" value="Vaccinia Virus protein VP39"/>
    <property type="match status" value="1"/>
</dbReference>
<feature type="active site" description="Nucleophile" evidence="13">
    <location>
        <position position="425"/>
    </location>
</feature>
<evidence type="ECO:0000256" key="13">
    <source>
        <dbReference type="PROSITE-ProRule" id="PRU01023"/>
    </source>
</evidence>
<dbReference type="NCBIfam" id="NF011494">
    <property type="entry name" value="PRK14902.1"/>
    <property type="match status" value="1"/>
</dbReference>
<keyword evidence="8 13" id="KW-0949">S-adenosyl-L-methionine</keyword>
<feature type="domain" description="SAM-dependent MTase RsmB/NOP-type" evidence="14">
    <location>
        <begin position="212"/>
        <end position="491"/>
    </location>
</feature>
<keyword evidence="4" id="KW-0963">Cytoplasm</keyword>
<name>A0A7C4ASS8_9BACT</name>
<dbReference type="GO" id="GO:0008649">
    <property type="term" value="F:rRNA methyltransferase activity"/>
    <property type="evidence" value="ECO:0007669"/>
    <property type="project" value="InterPro"/>
</dbReference>
<dbReference type="EC" id="2.1.1.176" evidence="3"/>
<evidence type="ECO:0000256" key="7">
    <source>
        <dbReference type="ARBA" id="ARBA00022679"/>
    </source>
</evidence>
<dbReference type="EMBL" id="DTGT01000303">
    <property type="protein sequence ID" value="HGH61522.1"/>
    <property type="molecule type" value="Genomic_DNA"/>
</dbReference>
<organism evidence="15">
    <name type="scientific">Desulfomonile tiedjei</name>
    <dbReference type="NCBI Taxonomy" id="2358"/>
    <lineage>
        <taxon>Bacteria</taxon>
        <taxon>Pseudomonadati</taxon>
        <taxon>Thermodesulfobacteriota</taxon>
        <taxon>Desulfomonilia</taxon>
        <taxon>Desulfomonilales</taxon>
        <taxon>Desulfomonilaceae</taxon>
        <taxon>Desulfomonile</taxon>
    </lineage>
</organism>
<feature type="binding site" evidence="13">
    <location>
        <position position="372"/>
    </location>
    <ligand>
        <name>S-adenosyl-L-methionine</name>
        <dbReference type="ChEBI" id="CHEBI:59789"/>
    </ligand>
</feature>
<dbReference type="SUPFAM" id="SSF53335">
    <property type="entry name" value="S-adenosyl-L-methionine-dependent methyltransferases"/>
    <property type="match status" value="1"/>
</dbReference>
<dbReference type="InterPro" id="IPR054728">
    <property type="entry name" value="RsmB-like_ferredoxin"/>
</dbReference>
<feature type="binding site" evidence="13">
    <location>
        <begin position="302"/>
        <end position="308"/>
    </location>
    <ligand>
        <name>S-adenosyl-L-methionine</name>
        <dbReference type="ChEBI" id="CHEBI:59789"/>
    </ligand>
</feature>
<reference evidence="15" key="1">
    <citation type="journal article" date="2020" name="mSystems">
        <title>Genome- and Community-Level Interaction Insights into Carbon Utilization and Element Cycling Functions of Hydrothermarchaeota in Hydrothermal Sediment.</title>
        <authorList>
            <person name="Zhou Z."/>
            <person name="Liu Y."/>
            <person name="Xu W."/>
            <person name="Pan J."/>
            <person name="Luo Z.H."/>
            <person name="Li M."/>
        </authorList>
    </citation>
    <scope>NUCLEOTIDE SEQUENCE [LARGE SCALE GENOMIC DNA]</scope>
    <source>
        <strain evidence="15">SpSt-769</strain>
    </source>
</reference>
<dbReference type="CDD" id="cd02440">
    <property type="entry name" value="AdoMet_MTases"/>
    <property type="match status" value="1"/>
</dbReference>
<evidence type="ECO:0000259" key="14">
    <source>
        <dbReference type="PROSITE" id="PS51686"/>
    </source>
</evidence>
<dbReference type="InterPro" id="IPR006027">
    <property type="entry name" value="NusB_RsmB_TIM44"/>
</dbReference>
<evidence type="ECO:0000256" key="10">
    <source>
        <dbReference type="ARBA" id="ARBA00030399"/>
    </source>
</evidence>
<protein>
    <recommendedName>
        <fullName evidence="3">16S rRNA (cytosine(967)-C(5))-methyltransferase</fullName>
        <ecNumber evidence="3">2.1.1.176</ecNumber>
    </recommendedName>
    <alternativeName>
        <fullName evidence="10">16S rRNA m5C967 methyltransferase</fullName>
    </alternativeName>
    <alternativeName>
        <fullName evidence="11">rRNA (cytosine-C(5)-)-methyltransferase RsmB</fullName>
    </alternativeName>
</protein>
<evidence type="ECO:0000256" key="11">
    <source>
        <dbReference type="ARBA" id="ARBA00031088"/>
    </source>
</evidence>
<evidence type="ECO:0000256" key="3">
    <source>
        <dbReference type="ARBA" id="ARBA00012140"/>
    </source>
</evidence>
<sequence length="495" mass="54874">MAVHVDRSQRPLLDARLWSRAAIVRTIAITDRTDTKKGSKTTEKVSQARDIALRVLMRVEKGAFAERELDQALRAQSMTAKDRSLATELVYGVLRWKFRLDDLMEEHTRARHGKMDTRLRQILRIALYQYLFLSRVPSHALVNEAVNQARAVLDDKRASFVNAILRAILAQQSGKGPCGSSDATSLARYYSHPLWLVQRWLRQYGPEATRRILEANNAPAPLMCRVNALKTTVRDLFACLEKEGADFEPSVIPGAFQLNTHGRSLRDLPSYQRGLFTVQDIASQMVPPLLQVEPGMRVLDACAAPGGKTALLAALGKNSVHITAVDVSAPRLEAARQNLQRLGVKNVQHRQGDLADKAFAAALGSYDRILVDAPCSGMGVLRRNPEARYRTREEDLQAFADRQIGIVLALAPLLKPGGKMVYSVCTVTREETQDVAAAVLTGCSFLRIDPIEASELPDAPYFLGRDGCLETFPAAGDLLVDGFFAVRMMREKKCE</sequence>